<dbReference type="EMBL" id="BONE01000050">
    <property type="protein sequence ID" value="GIF75928.1"/>
    <property type="molecule type" value="Genomic_DNA"/>
</dbReference>
<dbReference type="InterPro" id="IPR015168">
    <property type="entry name" value="SsuA/THI5"/>
</dbReference>
<gene>
    <name evidence="6" type="ORF">Asi02nite_54460</name>
</gene>
<evidence type="ECO:0000313" key="7">
    <source>
        <dbReference type="Proteomes" id="UP000604117"/>
    </source>
</evidence>
<organism evidence="6 7">
    <name type="scientific">Asanoa siamensis</name>
    <dbReference type="NCBI Taxonomy" id="926357"/>
    <lineage>
        <taxon>Bacteria</taxon>
        <taxon>Bacillati</taxon>
        <taxon>Actinomycetota</taxon>
        <taxon>Actinomycetes</taxon>
        <taxon>Micromonosporales</taxon>
        <taxon>Micromonosporaceae</taxon>
        <taxon>Asanoa</taxon>
    </lineage>
</organism>
<dbReference type="Pfam" id="PF09084">
    <property type="entry name" value="NMT1"/>
    <property type="match status" value="1"/>
</dbReference>
<sequence length="354" mass="37547">MPRPLRTLAAFALVLSLAACGLDDVEPGAASAAGRDRVLVGTSGDSAGTQLAYNIARAEGYFAAEGIEVEEVQVNGAPLILQALINDQANVGFLSLSTALQGREHGKNIKLGAAVQITNDWTPIISVAYLRKKGIDPAAFVKLPPRDRLAQVKGSVWAVNAAGGLYERATAYLAGHYGLDPERDIEIIPLDQVNQVAGVKNGSVNVWLASPPNNHLLVTSGDAVELLTHDEIVAETPLVANARSAETIINADWADRNSEVAKRFFKAYQRGAEFVVAHPVPEIIASLGKVYPDLSDARITAIVEANKKNTPPDSRHSTEAIAAQVAFAVASGNIKKTFTVEEAYTDAYLPPVAP</sequence>
<keyword evidence="7" id="KW-1185">Reference proteome</keyword>
<accession>A0ABQ4CXA2</accession>
<dbReference type="SUPFAM" id="SSF53850">
    <property type="entry name" value="Periplasmic binding protein-like II"/>
    <property type="match status" value="1"/>
</dbReference>
<dbReference type="RefSeq" id="WP_203716767.1">
    <property type="nucleotide sequence ID" value="NZ_BONE01000050.1"/>
</dbReference>
<feature type="chain" id="PRO_5047167972" description="SsuA/THI5-like domain-containing protein" evidence="4">
    <location>
        <begin position="22"/>
        <end position="354"/>
    </location>
</feature>
<proteinExistence type="inferred from homology"/>
<comment type="subcellular location">
    <subcellularLocation>
        <location evidence="1">Periplasm</location>
    </subcellularLocation>
</comment>
<evidence type="ECO:0000256" key="1">
    <source>
        <dbReference type="ARBA" id="ARBA00004418"/>
    </source>
</evidence>
<feature type="signal peptide" evidence="4">
    <location>
        <begin position="1"/>
        <end position="21"/>
    </location>
</feature>
<evidence type="ECO:0000313" key="6">
    <source>
        <dbReference type="EMBL" id="GIF75928.1"/>
    </source>
</evidence>
<dbReference type="PANTHER" id="PTHR30024">
    <property type="entry name" value="ALIPHATIC SULFONATES-BINDING PROTEIN-RELATED"/>
    <property type="match status" value="1"/>
</dbReference>
<evidence type="ECO:0000256" key="2">
    <source>
        <dbReference type="ARBA" id="ARBA00010742"/>
    </source>
</evidence>
<protein>
    <recommendedName>
        <fullName evidence="5">SsuA/THI5-like domain-containing protein</fullName>
    </recommendedName>
</protein>
<evidence type="ECO:0000259" key="5">
    <source>
        <dbReference type="Pfam" id="PF09084"/>
    </source>
</evidence>
<comment type="caution">
    <text evidence="6">The sequence shown here is derived from an EMBL/GenBank/DDBJ whole genome shotgun (WGS) entry which is preliminary data.</text>
</comment>
<feature type="domain" description="SsuA/THI5-like" evidence="5">
    <location>
        <begin position="55"/>
        <end position="279"/>
    </location>
</feature>
<evidence type="ECO:0000256" key="3">
    <source>
        <dbReference type="ARBA" id="ARBA00022729"/>
    </source>
</evidence>
<evidence type="ECO:0000256" key="4">
    <source>
        <dbReference type="SAM" id="SignalP"/>
    </source>
</evidence>
<comment type="similarity">
    <text evidence="2">Belongs to the bacterial solute-binding protein SsuA/TauA family.</text>
</comment>
<dbReference type="Proteomes" id="UP000604117">
    <property type="component" value="Unassembled WGS sequence"/>
</dbReference>
<keyword evidence="3 4" id="KW-0732">Signal</keyword>
<dbReference type="PROSITE" id="PS51257">
    <property type="entry name" value="PROKAR_LIPOPROTEIN"/>
    <property type="match status" value="1"/>
</dbReference>
<reference evidence="6 7" key="1">
    <citation type="submission" date="2021-01" db="EMBL/GenBank/DDBJ databases">
        <title>Whole genome shotgun sequence of Asanoa siamensis NBRC 107932.</title>
        <authorList>
            <person name="Komaki H."/>
            <person name="Tamura T."/>
        </authorList>
    </citation>
    <scope>NUCLEOTIDE SEQUENCE [LARGE SCALE GENOMIC DNA]</scope>
    <source>
        <strain evidence="6 7">NBRC 107932</strain>
    </source>
</reference>
<dbReference type="PANTHER" id="PTHR30024:SF47">
    <property type="entry name" value="TAURINE-BINDING PERIPLASMIC PROTEIN"/>
    <property type="match status" value="1"/>
</dbReference>
<name>A0ABQ4CXA2_9ACTN</name>
<dbReference type="Gene3D" id="3.40.190.10">
    <property type="entry name" value="Periplasmic binding protein-like II"/>
    <property type="match status" value="2"/>
</dbReference>